<feature type="transmembrane region" description="Helical" evidence="1">
    <location>
        <begin position="278"/>
        <end position="299"/>
    </location>
</feature>
<feature type="transmembrane region" description="Helical" evidence="1">
    <location>
        <begin position="405"/>
        <end position="422"/>
    </location>
</feature>
<gene>
    <name evidence="2" type="ORF">J5A65_00395</name>
</gene>
<feature type="transmembrane region" description="Helical" evidence="1">
    <location>
        <begin position="311"/>
        <end position="337"/>
    </location>
</feature>
<feature type="transmembrane region" description="Helical" evidence="1">
    <location>
        <begin position="188"/>
        <end position="220"/>
    </location>
</feature>
<feature type="transmembrane region" description="Helical" evidence="1">
    <location>
        <begin position="349"/>
        <end position="366"/>
    </location>
</feature>
<feature type="transmembrane region" description="Helical" evidence="1">
    <location>
        <begin position="31"/>
        <end position="55"/>
    </location>
</feature>
<protein>
    <submittedName>
        <fullName evidence="2">Uncharacterized protein</fullName>
    </submittedName>
</protein>
<sequence length="439" mass="48295">MLALISFIVGAAAIAMQFMLPIGSDLQIWQYIYDISSVSVTITVISIFLGMRLLIDGSRDLFQFTYQLPVSHKERRTAIFCFEAACVIAVTLVLLAAMSTATLFILGVSGLALAMTPIITAILVYFTCAIVYNLGDILLGWLGFKRTRSMLLLLTLFTIILWINSQTMSFIIGISPPGDDRSFIGFNLIAWILNSCGVFCFVVSSVVLIAIFGFLALLTAPNSHPVIQRFVNTPQPKSIRGPWKVHLAYAMRNQQLWLAISLMIAVFYYLGFSRDIHPLWSCLVLCFPAMYQYGNTRCLRVLHPEGGAARIWFLMISAQFLTVGGIFALGSIVLMAWQPVLIMTSFEPLTGLLSAVTCSVLIGTAFPSEKDNPISTLFGCLVLGICLAFLGVTAGLLRFPVDTEILLAAIAVLAAILTVWFIDTNEKRERHEVSETTIG</sequence>
<evidence type="ECO:0000313" key="2">
    <source>
        <dbReference type="EMBL" id="QUC08252.1"/>
    </source>
</evidence>
<dbReference type="EMBL" id="CP072384">
    <property type="protein sequence ID" value="QUC08252.1"/>
    <property type="molecule type" value="Genomic_DNA"/>
</dbReference>
<proteinExistence type="predicted"/>
<feature type="transmembrane region" description="Helical" evidence="1">
    <location>
        <begin position="118"/>
        <end position="144"/>
    </location>
</feature>
<reference evidence="2 3" key="1">
    <citation type="submission" date="2021-03" db="EMBL/GenBank/DDBJ databases">
        <title>Human Oral Microbial Genomes.</title>
        <authorList>
            <person name="Johnston C.D."/>
            <person name="Chen T."/>
            <person name="Dewhirst F.E."/>
        </authorList>
    </citation>
    <scope>NUCLEOTIDE SEQUENCE [LARGE SCALE GENOMIC DNA]</scope>
    <source>
        <strain evidence="2 3">DSMZ 100122</strain>
    </source>
</reference>
<evidence type="ECO:0000313" key="3">
    <source>
        <dbReference type="Proteomes" id="UP000678513"/>
    </source>
</evidence>
<keyword evidence="1" id="KW-0812">Transmembrane</keyword>
<dbReference type="RefSeq" id="WP_212323896.1">
    <property type="nucleotide sequence ID" value="NZ_AP024463.1"/>
</dbReference>
<accession>A0ABX7Y5A4</accession>
<feature type="transmembrane region" description="Helical" evidence="1">
    <location>
        <begin position="151"/>
        <end position="176"/>
    </location>
</feature>
<dbReference type="Proteomes" id="UP000678513">
    <property type="component" value="Chromosome"/>
</dbReference>
<keyword evidence="3" id="KW-1185">Reference proteome</keyword>
<feature type="transmembrane region" description="Helical" evidence="1">
    <location>
        <begin position="256"/>
        <end position="272"/>
    </location>
</feature>
<feature type="transmembrane region" description="Helical" evidence="1">
    <location>
        <begin position="378"/>
        <end position="399"/>
    </location>
</feature>
<organism evidence="2 3">
    <name type="scientific">Arachnia rubra</name>
    <dbReference type="NCBI Taxonomy" id="1547448"/>
    <lineage>
        <taxon>Bacteria</taxon>
        <taxon>Bacillati</taxon>
        <taxon>Actinomycetota</taxon>
        <taxon>Actinomycetes</taxon>
        <taxon>Propionibacteriales</taxon>
        <taxon>Propionibacteriaceae</taxon>
        <taxon>Arachnia</taxon>
    </lineage>
</organism>
<evidence type="ECO:0000256" key="1">
    <source>
        <dbReference type="SAM" id="Phobius"/>
    </source>
</evidence>
<keyword evidence="1" id="KW-1133">Transmembrane helix</keyword>
<keyword evidence="1" id="KW-0472">Membrane</keyword>
<name>A0ABX7Y5A4_9ACTN</name>
<feature type="transmembrane region" description="Helical" evidence="1">
    <location>
        <begin position="76"/>
        <end position="106"/>
    </location>
</feature>